<dbReference type="GO" id="GO:0045259">
    <property type="term" value="C:proton-transporting ATP synthase complex"/>
    <property type="evidence" value="ECO:0007669"/>
    <property type="project" value="UniProtKB-KW"/>
</dbReference>
<accession>A0A0R1S0E7</accession>
<dbReference type="RefSeq" id="WP_025083211.1">
    <property type="nucleotide sequence ID" value="NZ_AZEX01000047.1"/>
</dbReference>
<dbReference type="PANTHER" id="PTHR42823:SF3">
    <property type="entry name" value="ATP SYNTHASE SUBUNIT A, CHLOROPLASTIC"/>
    <property type="match status" value="1"/>
</dbReference>
<dbReference type="EMBL" id="AZEX01000047">
    <property type="protein sequence ID" value="KRL59395.1"/>
    <property type="molecule type" value="Genomic_DNA"/>
</dbReference>
<evidence type="ECO:0000256" key="12">
    <source>
        <dbReference type="RuleBase" id="RU000483"/>
    </source>
</evidence>
<dbReference type="PANTHER" id="PTHR42823">
    <property type="entry name" value="ATP SYNTHASE SUBUNIT A, CHLOROPLASTIC"/>
    <property type="match status" value="1"/>
</dbReference>
<dbReference type="InterPro" id="IPR035908">
    <property type="entry name" value="F0_ATP_A_sf"/>
</dbReference>
<evidence type="ECO:0000256" key="7">
    <source>
        <dbReference type="ARBA" id="ARBA00022989"/>
    </source>
</evidence>
<evidence type="ECO:0000256" key="11">
    <source>
        <dbReference type="HAMAP-Rule" id="MF_01393"/>
    </source>
</evidence>
<evidence type="ECO:0000313" key="13">
    <source>
        <dbReference type="EMBL" id="KRL59395.1"/>
    </source>
</evidence>
<dbReference type="GO" id="GO:0042777">
    <property type="term" value="P:proton motive force-driven plasma membrane ATP synthesis"/>
    <property type="evidence" value="ECO:0007669"/>
    <property type="project" value="TreeGrafter"/>
</dbReference>
<dbReference type="InterPro" id="IPR045082">
    <property type="entry name" value="ATP_syn_F0_a_bact/chloroplast"/>
</dbReference>
<dbReference type="eggNOG" id="COG0356">
    <property type="taxonomic scope" value="Bacteria"/>
</dbReference>
<keyword evidence="8 11" id="KW-0406">Ion transport</keyword>
<dbReference type="NCBIfam" id="TIGR01131">
    <property type="entry name" value="ATP_synt_6_or_A"/>
    <property type="match status" value="1"/>
</dbReference>
<comment type="similarity">
    <text evidence="2 11 12">Belongs to the ATPase A chain family.</text>
</comment>
<evidence type="ECO:0000256" key="5">
    <source>
        <dbReference type="ARBA" id="ARBA00022692"/>
    </source>
</evidence>
<feature type="transmembrane region" description="Helical" evidence="11">
    <location>
        <begin position="75"/>
        <end position="94"/>
    </location>
</feature>
<gene>
    <name evidence="11" type="primary">atpB</name>
    <name evidence="13" type="ORF">FC69_GL001648</name>
</gene>
<dbReference type="GO" id="GO:0046933">
    <property type="term" value="F:proton-transporting ATP synthase activity, rotational mechanism"/>
    <property type="evidence" value="ECO:0007669"/>
    <property type="project" value="UniProtKB-UniRule"/>
</dbReference>
<dbReference type="SUPFAM" id="SSF81336">
    <property type="entry name" value="F1F0 ATP synthase subunit A"/>
    <property type="match status" value="1"/>
</dbReference>
<dbReference type="PATRIC" id="fig|1423747.3.peg.1676"/>
<keyword evidence="3 11" id="KW-0813">Transport</keyword>
<evidence type="ECO:0000313" key="14">
    <source>
        <dbReference type="Proteomes" id="UP000051264"/>
    </source>
</evidence>
<evidence type="ECO:0000256" key="6">
    <source>
        <dbReference type="ARBA" id="ARBA00022781"/>
    </source>
</evidence>
<feature type="transmembrane region" description="Helical" evidence="11">
    <location>
        <begin position="209"/>
        <end position="229"/>
    </location>
</feature>
<keyword evidence="7 11" id="KW-1133">Transmembrane helix</keyword>
<dbReference type="Gene3D" id="1.20.120.220">
    <property type="entry name" value="ATP synthase, F0 complex, subunit A"/>
    <property type="match status" value="1"/>
</dbReference>
<evidence type="ECO:0000256" key="1">
    <source>
        <dbReference type="ARBA" id="ARBA00004141"/>
    </source>
</evidence>
<keyword evidence="11" id="KW-1003">Cell membrane</keyword>
<dbReference type="STRING" id="1423747.FC69_GL001648"/>
<dbReference type="CDD" id="cd00310">
    <property type="entry name" value="ATP-synt_Fo_a_6"/>
    <property type="match status" value="1"/>
</dbReference>
<proteinExistence type="inferred from homology"/>
<keyword evidence="5 11" id="KW-0812">Transmembrane</keyword>
<dbReference type="AlphaFoldDB" id="A0A0R1S0E7"/>
<keyword evidence="4 11" id="KW-0138">CF(0)</keyword>
<dbReference type="PRINTS" id="PR00123">
    <property type="entry name" value="ATPASEA"/>
</dbReference>
<dbReference type="HAMAP" id="MF_01393">
    <property type="entry name" value="ATP_synth_a_bact"/>
    <property type="match status" value="1"/>
</dbReference>
<dbReference type="NCBIfam" id="NF004479">
    <property type="entry name" value="PRK05815.1-4"/>
    <property type="match status" value="1"/>
</dbReference>
<dbReference type="OrthoDB" id="9789241at2"/>
<dbReference type="Proteomes" id="UP000051264">
    <property type="component" value="Unassembled WGS sequence"/>
</dbReference>
<dbReference type="InterPro" id="IPR023011">
    <property type="entry name" value="ATP_synth_F0_asu_AS"/>
</dbReference>
<feature type="transmembrane region" description="Helical" evidence="11">
    <location>
        <begin position="15"/>
        <end position="38"/>
    </location>
</feature>
<reference evidence="13 14" key="1">
    <citation type="journal article" date="2015" name="Genome Announc.">
        <title>Expanding the biotechnology potential of lactobacilli through comparative genomics of 213 strains and associated genera.</title>
        <authorList>
            <person name="Sun Z."/>
            <person name="Harris H.M."/>
            <person name="McCann A."/>
            <person name="Guo C."/>
            <person name="Argimon S."/>
            <person name="Zhang W."/>
            <person name="Yang X."/>
            <person name="Jeffery I.B."/>
            <person name="Cooney J.C."/>
            <person name="Kagawa T.F."/>
            <person name="Liu W."/>
            <person name="Song Y."/>
            <person name="Salvetti E."/>
            <person name="Wrobel A."/>
            <person name="Rasinkangas P."/>
            <person name="Parkhill J."/>
            <person name="Rea M.C."/>
            <person name="O'Sullivan O."/>
            <person name="Ritari J."/>
            <person name="Douillard F.P."/>
            <person name="Paul Ross R."/>
            <person name="Yang R."/>
            <person name="Briner A.E."/>
            <person name="Felis G.E."/>
            <person name="de Vos W.M."/>
            <person name="Barrangou R."/>
            <person name="Klaenhammer T.R."/>
            <person name="Caufield P.W."/>
            <person name="Cui Y."/>
            <person name="Zhang H."/>
            <person name="O'Toole P.W."/>
        </authorList>
    </citation>
    <scope>NUCLEOTIDE SEQUENCE [LARGE SCALE GENOMIC DNA]</scope>
    <source>
        <strain evidence="13 14">DSM 14340</strain>
    </source>
</reference>
<keyword evidence="9 11" id="KW-0472">Membrane</keyword>
<dbReference type="Pfam" id="PF00119">
    <property type="entry name" value="ATP-synt_A"/>
    <property type="match status" value="1"/>
</dbReference>
<name>A0A0R1S0E7_9LACO</name>
<evidence type="ECO:0000256" key="2">
    <source>
        <dbReference type="ARBA" id="ARBA00006810"/>
    </source>
</evidence>
<evidence type="ECO:0000256" key="9">
    <source>
        <dbReference type="ARBA" id="ARBA00023136"/>
    </source>
</evidence>
<dbReference type="GO" id="GO:0005886">
    <property type="term" value="C:plasma membrane"/>
    <property type="evidence" value="ECO:0007669"/>
    <property type="project" value="UniProtKB-SubCell"/>
</dbReference>
<evidence type="ECO:0000256" key="3">
    <source>
        <dbReference type="ARBA" id="ARBA00022448"/>
    </source>
</evidence>
<sequence>MDDKYPIISILGIRFNLANCLSVLLCAAIVFAIVLFLSRKIALKPTKRQNVLEWAIDFTNGIVKSAIPGKEGQQFYLFAFVMFFFVLISNMFGLIFQLKIDGFTWLKSPTTDPIVTMSLAMIVLVIAHYFSVERLGFGNYLKSYIKPVSFFLPINIIEQFTNFLTLSLRLYGNIFAGEVLLNLLVKMAFSNGFGTMIVTAPIQMVWQGFSVFIGSIQAFVFVTLSMVYISEKIEIED</sequence>
<evidence type="ECO:0000256" key="10">
    <source>
        <dbReference type="ARBA" id="ARBA00023310"/>
    </source>
</evidence>
<keyword evidence="6 11" id="KW-0375">Hydrogen ion transport</keyword>
<evidence type="ECO:0000256" key="4">
    <source>
        <dbReference type="ARBA" id="ARBA00022547"/>
    </source>
</evidence>
<protein>
    <recommendedName>
        <fullName evidence="11 12">ATP synthase subunit a</fullName>
    </recommendedName>
    <alternativeName>
        <fullName evidence="11">ATP synthase F0 sector subunit a</fullName>
    </alternativeName>
    <alternativeName>
        <fullName evidence="11">F-ATPase subunit 6</fullName>
    </alternativeName>
</protein>
<comment type="function">
    <text evidence="11 12">Key component of the proton channel; it plays a direct role in the translocation of protons across the membrane.</text>
</comment>
<comment type="caution">
    <text evidence="13">The sequence shown here is derived from an EMBL/GenBank/DDBJ whole genome shotgun (WGS) entry which is preliminary data.</text>
</comment>
<evidence type="ECO:0000256" key="8">
    <source>
        <dbReference type="ARBA" id="ARBA00023065"/>
    </source>
</evidence>
<feature type="transmembrane region" description="Helical" evidence="11">
    <location>
        <begin position="114"/>
        <end position="132"/>
    </location>
</feature>
<keyword evidence="10 11" id="KW-0066">ATP synthesis</keyword>
<dbReference type="InterPro" id="IPR000568">
    <property type="entry name" value="ATP_synth_F0_asu"/>
</dbReference>
<dbReference type="PROSITE" id="PS00449">
    <property type="entry name" value="ATPASE_A"/>
    <property type="match status" value="1"/>
</dbReference>
<organism evidence="13 14">
    <name type="scientific">Latilactobacillus fuchuensis DSM 14340 = JCM 11249</name>
    <dbReference type="NCBI Taxonomy" id="1423747"/>
    <lineage>
        <taxon>Bacteria</taxon>
        <taxon>Bacillati</taxon>
        <taxon>Bacillota</taxon>
        <taxon>Bacilli</taxon>
        <taxon>Lactobacillales</taxon>
        <taxon>Lactobacillaceae</taxon>
        <taxon>Latilactobacillus</taxon>
    </lineage>
</organism>
<comment type="subcellular location">
    <subcellularLocation>
        <location evidence="11 12">Cell membrane</location>
        <topology evidence="11 12">Multi-pass membrane protein</topology>
    </subcellularLocation>
    <subcellularLocation>
        <location evidence="1">Membrane</location>
        <topology evidence="1">Multi-pass membrane protein</topology>
    </subcellularLocation>
</comment>